<name>A0ABR7J1M3_9FLAO</name>
<keyword evidence="2" id="KW-1185">Reference proteome</keyword>
<comment type="caution">
    <text evidence="1">The sequence shown here is derived from an EMBL/GenBank/DDBJ whole genome shotgun (WGS) entry which is preliminary data.</text>
</comment>
<gene>
    <name evidence="1" type="ORF">H8R27_13025</name>
</gene>
<dbReference type="EMBL" id="JACRUN010000008">
    <property type="protein sequence ID" value="MBC5835812.1"/>
    <property type="molecule type" value="Genomic_DNA"/>
</dbReference>
<organism evidence="1 2">
    <name type="scientific">Flavobacterium bernardetii</name>
    <dbReference type="NCBI Taxonomy" id="2813823"/>
    <lineage>
        <taxon>Bacteria</taxon>
        <taxon>Pseudomonadati</taxon>
        <taxon>Bacteroidota</taxon>
        <taxon>Flavobacteriia</taxon>
        <taxon>Flavobacteriales</taxon>
        <taxon>Flavobacteriaceae</taxon>
        <taxon>Flavobacterium</taxon>
    </lineage>
</organism>
<dbReference type="Proteomes" id="UP000605990">
    <property type="component" value="Unassembled WGS sequence"/>
</dbReference>
<protein>
    <submittedName>
        <fullName evidence="1">Uncharacterized protein</fullName>
    </submittedName>
</protein>
<sequence>MKKKNADGNPVSFDLEVRTFNKYNKSGGVLKSYKNAKVLVGQKLKGKPFVEAEHFYRKHRSRKNPNHWQNETRNIELESGQIKKIKIRYIIRFNGTFVNY</sequence>
<evidence type="ECO:0000313" key="1">
    <source>
        <dbReference type="EMBL" id="MBC5835812.1"/>
    </source>
</evidence>
<reference evidence="1 2" key="1">
    <citation type="submission" date="2020-08" db="EMBL/GenBank/DDBJ databases">
        <title>Description of novel Flavobacterium F-408 isolate.</title>
        <authorList>
            <person name="Saticioglu I.B."/>
            <person name="Duman M."/>
            <person name="Altun S."/>
        </authorList>
    </citation>
    <scope>NUCLEOTIDE SEQUENCE [LARGE SCALE GENOMIC DNA]</scope>
    <source>
        <strain evidence="1 2">F-408</strain>
    </source>
</reference>
<evidence type="ECO:0000313" key="2">
    <source>
        <dbReference type="Proteomes" id="UP000605990"/>
    </source>
</evidence>
<proteinExistence type="predicted"/>
<accession>A0ABR7J1M3</accession>